<sequence>MTLKDTYQRFLDLPNPISLSENASLHYITTLTTFSQPAQIIRHLESHDKKVVKTRSARILSVVEGGFALALEVETILEFISGGGVYLPGLENFVVDKIATIPTTHFVLFDADGKISQIRISWDQGSLLKQTEVIGARAKNWPLTDGKDQVRLISTSSTTAPTVASQLPSSPRGRSENQSLASSRNVSPGKKHIKDPYASLDLFSAKPVDEPAPLVSPNAVAPRASAKPPPREMSELFAAGHEDHEPGSPKKVPAQPVIAPKGAGSQKFAPPRLFADDDNEPQAVGYKSDPSKYNHFDMGDTIENDPMQYRENSGKPKTVPLRPRTNKHLSQWDFDDFSTPAKVPQKVRGQDVVHFSLDNNNRDVETPAGAGRRATGKPRRDNDAHFEFQDDGTPVERHVVPKPRKDAETHFEMRDTATPAPNRTSDRPTSSGRQGLYDNNIFDEDEGYRPKDKAPLSTITNNASRKNDFGSHWSMSDVSPANEKSNENNGIRGHQKKPSQMDAHWDTSDQTPEQVKAPSQSGLRKGMESHWSHGDYEQPTPKNQGKAQKSFWDF</sequence>
<dbReference type="EMBL" id="KN847319">
    <property type="protein sequence ID" value="KIW56382.1"/>
    <property type="molecule type" value="Genomic_DNA"/>
</dbReference>
<dbReference type="AlphaFoldDB" id="A0A0D2D1U4"/>
<feature type="compositionally biased region" description="Basic and acidic residues" evidence="1">
    <location>
        <begin position="525"/>
        <end position="536"/>
    </location>
</feature>
<feature type="compositionally biased region" description="Basic and acidic residues" evidence="1">
    <location>
        <begin position="289"/>
        <end position="298"/>
    </location>
</feature>
<feature type="compositionally biased region" description="Polar residues" evidence="1">
    <location>
        <begin position="473"/>
        <end position="489"/>
    </location>
</feature>
<dbReference type="GeneID" id="25326955"/>
<feature type="compositionally biased region" description="Polar residues" evidence="1">
    <location>
        <begin position="508"/>
        <end position="522"/>
    </location>
</feature>
<dbReference type="HOGENOM" id="CLU_017360_0_0_1"/>
<feature type="compositionally biased region" description="Low complexity" evidence="1">
    <location>
        <begin position="154"/>
        <end position="165"/>
    </location>
</feature>
<keyword evidence="3" id="KW-1185">Reference proteome</keyword>
<protein>
    <recommendedName>
        <fullName evidence="4">NTF2 domain-containing protein</fullName>
    </recommendedName>
</protein>
<organism evidence="2 3">
    <name type="scientific">Exophiala xenobiotica</name>
    <dbReference type="NCBI Taxonomy" id="348802"/>
    <lineage>
        <taxon>Eukaryota</taxon>
        <taxon>Fungi</taxon>
        <taxon>Dikarya</taxon>
        <taxon>Ascomycota</taxon>
        <taxon>Pezizomycotina</taxon>
        <taxon>Eurotiomycetes</taxon>
        <taxon>Chaetothyriomycetidae</taxon>
        <taxon>Chaetothyriales</taxon>
        <taxon>Herpotrichiellaceae</taxon>
        <taxon>Exophiala</taxon>
    </lineage>
</organism>
<feature type="region of interest" description="Disordered" evidence="1">
    <location>
        <begin position="261"/>
        <end position="554"/>
    </location>
</feature>
<accession>A0A0D2D1U4</accession>
<feature type="region of interest" description="Disordered" evidence="1">
    <location>
        <begin position="210"/>
        <end position="231"/>
    </location>
</feature>
<feature type="region of interest" description="Disordered" evidence="1">
    <location>
        <begin position="153"/>
        <end position="192"/>
    </location>
</feature>
<reference evidence="2 3" key="1">
    <citation type="submission" date="2015-01" db="EMBL/GenBank/DDBJ databases">
        <title>The Genome Sequence of Exophiala xenobiotica CBS118157.</title>
        <authorList>
            <consortium name="The Broad Institute Genomics Platform"/>
            <person name="Cuomo C."/>
            <person name="de Hoog S."/>
            <person name="Gorbushina A."/>
            <person name="Stielow B."/>
            <person name="Teixiera M."/>
            <person name="Abouelleil A."/>
            <person name="Chapman S.B."/>
            <person name="Priest M."/>
            <person name="Young S.K."/>
            <person name="Wortman J."/>
            <person name="Nusbaum C."/>
            <person name="Birren B."/>
        </authorList>
    </citation>
    <scope>NUCLEOTIDE SEQUENCE [LARGE SCALE GENOMIC DNA]</scope>
    <source>
        <strain evidence="2 3">CBS 118157</strain>
    </source>
</reference>
<evidence type="ECO:0008006" key="4">
    <source>
        <dbReference type="Google" id="ProtNLM"/>
    </source>
</evidence>
<gene>
    <name evidence="2" type="ORF">PV05_05047</name>
</gene>
<feature type="compositionally biased region" description="Polar residues" evidence="1">
    <location>
        <begin position="176"/>
        <end position="186"/>
    </location>
</feature>
<proteinExistence type="predicted"/>
<dbReference type="STRING" id="348802.A0A0D2D1U4"/>
<evidence type="ECO:0000313" key="3">
    <source>
        <dbReference type="Proteomes" id="UP000054342"/>
    </source>
</evidence>
<dbReference type="RefSeq" id="XP_013316966.1">
    <property type="nucleotide sequence ID" value="XM_013461512.1"/>
</dbReference>
<evidence type="ECO:0000256" key="1">
    <source>
        <dbReference type="SAM" id="MobiDB-lite"/>
    </source>
</evidence>
<dbReference type="Proteomes" id="UP000054342">
    <property type="component" value="Unassembled WGS sequence"/>
</dbReference>
<dbReference type="OrthoDB" id="1162399at2759"/>
<name>A0A0D2D1U4_9EURO</name>
<evidence type="ECO:0000313" key="2">
    <source>
        <dbReference type="EMBL" id="KIW56382.1"/>
    </source>
</evidence>
<feature type="compositionally biased region" description="Polar residues" evidence="1">
    <location>
        <begin position="419"/>
        <end position="433"/>
    </location>
</feature>
<feature type="compositionally biased region" description="Basic and acidic residues" evidence="1">
    <location>
        <begin position="378"/>
        <end position="415"/>
    </location>
</feature>